<organism evidence="1">
    <name type="scientific">uncultured marine phage</name>
    <dbReference type="NCBI Taxonomy" id="707152"/>
    <lineage>
        <taxon>Viruses</taxon>
        <taxon>environmental samples</taxon>
    </lineage>
</organism>
<name>A0A8D9FRE6_9VIRU</name>
<gene>
    <name evidence="1" type="ORF">SLAVMIC_00822</name>
</gene>
<accession>A0A8D9FRE6</accession>
<protein>
    <submittedName>
        <fullName evidence="1">Uncharacterized protein</fullName>
    </submittedName>
</protein>
<proteinExistence type="predicted"/>
<dbReference type="EMBL" id="OU342829">
    <property type="protein sequence ID" value="CAG7581398.1"/>
    <property type="molecule type" value="Genomic_DNA"/>
</dbReference>
<sequence>MKTVNNIKIDFRTKQISDEELTLKFLYTVNKCYEYIRQNELFAYTLNGNKYNREIKSYKLHPKKTRSGYKQPYLYHSEDKGKTWVELPKGNRSYRTHIGYFDITYTRRDTHSYHVHPLVTTCKTIINFDYNHLSNKKLDNILNGTALIGNVDQYDIYLKFIKALSKNNRKKLINHIYYFDNPIKSEYKRYKKFINEYLCNSLTIKIDGKELHSIGYFKTFQEIRNQRIDQLLKNKSEDLSEKLKDEDSTLCQRLTGWLKSKKTVSN</sequence>
<evidence type="ECO:0000313" key="1">
    <source>
        <dbReference type="EMBL" id="CAG7581398.1"/>
    </source>
</evidence>
<reference evidence="1" key="1">
    <citation type="submission" date="2021-06" db="EMBL/GenBank/DDBJ databases">
        <authorList>
            <person name="Gannon L."/>
            <person name="Redgwell R T."/>
            <person name="Michniewski S."/>
            <person name="Harrison D C."/>
            <person name="Millard A."/>
        </authorList>
    </citation>
    <scope>NUCLEOTIDE SEQUENCE</scope>
</reference>